<dbReference type="OrthoDB" id="9804559at2"/>
<dbReference type="InterPro" id="IPR012834">
    <property type="entry name" value="FlgG_G_neg"/>
</dbReference>
<dbReference type="Pfam" id="PF06429">
    <property type="entry name" value="Flg_bbr_C"/>
    <property type="match status" value="1"/>
</dbReference>
<dbReference type="AlphaFoldDB" id="A0A2C9D7G1"/>
<proteinExistence type="inferred from homology"/>
<dbReference type="InterPro" id="IPR019776">
    <property type="entry name" value="Flagellar_basal_body_rod_CS"/>
</dbReference>
<dbReference type="Proteomes" id="UP000223606">
    <property type="component" value="Chromosome 1"/>
</dbReference>
<evidence type="ECO:0000259" key="11">
    <source>
        <dbReference type="Pfam" id="PF22692"/>
    </source>
</evidence>
<evidence type="ECO:0000256" key="3">
    <source>
        <dbReference type="ARBA" id="ARBA00017948"/>
    </source>
</evidence>
<dbReference type="InterPro" id="IPR037925">
    <property type="entry name" value="FlgE/F/G-like"/>
</dbReference>
<evidence type="ECO:0000256" key="2">
    <source>
        <dbReference type="ARBA" id="ARBA00009677"/>
    </source>
</evidence>
<reference evidence="13" key="1">
    <citation type="submission" date="2017-09" db="EMBL/GenBank/DDBJ databases">
        <title>Genome sequence of Nannocystis excedens DSM 71.</title>
        <authorList>
            <person name="Blom J."/>
        </authorList>
    </citation>
    <scope>NUCLEOTIDE SEQUENCE [LARGE SCALE GENOMIC DNA]</scope>
    <source>
        <strain evidence="13">type strain: E19</strain>
    </source>
</reference>
<sequence length="261" mass="27715">MKALNVAATGMMAQETNVNVIANNIANMRTTGYKRQRADFQDLFYQNLRRQGSQTSDAGTVVPAGVQVGSGVRVVATPRIMSQGDIEQTDKETDLAIRGEGFFIVDMPDGRTGYTRDGSFELDATGTIVTEDGYTISPGIVVPTNATGLTISQVGVVQATIGNDTSPTVLGQLQLARFINKAGLEAIGDNLYLQTDASGEAQVANPGDEGYATLLQNHLETANVVPVTELSTLISAQRAYEMNSRVIKAADEMLSSTSNMG</sequence>
<dbReference type="NCBIfam" id="TIGR03506">
    <property type="entry name" value="FlgEFG_subfam"/>
    <property type="match status" value="2"/>
</dbReference>
<dbReference type="Pfam" id="PF00460">
    <property type="entry name" value="Flg_bb_rod"/>
    <property type="match status" value="1"/>
</dbReference>
<keyword evidence="13" id="KW-1185">Reference proteome</keyword>
<dbReference type="GO" id="GO:0071978">
    <property type="term" value="P:bacterial-type flagellum-dependent swarming motility"/>
    <property type="evidence" value="ECO:0007669"/>
    <property type="project" value="TreeGrafter"/>
</dbReference>
<comment type="similarity">
    <text evidence="2 8">Belongs to the flagella basal body rod proteins family.</text>
</comment>
<comment type="subunit">
    <text evidence="5 8">The basal body constitutes a major portion of the flagellar organelle and consists of four rings (L,P,S, and M) mounted on a central rod. The rod consists of about 26 subunits of FlgG in the distal portion, and FlgB, FlgC and FlgF are thought to build up the proximal portion of the rod with about 6 subunits each.</text>
</comment>
<evidence type="ECO:0000313" key="12">
    <source>
        <dbReference type="EMBL" id="SON56216.1"/>
    </source>
</evidence>
<name>A0A2C9D7G1_9HYPH</name>
<dbReference type="InterPro" id="IPR053967">
    <property type="entry name" value="LlgE_F_G-like_D1"/>
</dbReference>
<evidence type="ECO:0000259" key="10">
    <source>
        <dbReference type="Pfam" id="PF06429"/>
    </source>
</evidence>
<dbReference type="NCBIfam" id="TIGR02488">
    <property type="entry name" value="flgG_G_neg"/>
    <property type="match status" value="1"/>
</dbReference>
<evidence type="ECO:0000256" key="8">
    <source>
        <dbReference type="RuleBase" id="RU362116"/>
    </source>
</evidence>
<feature type="domain" description="Flagellar basal body rod protein N-terminal" evidence="9">
    <location>
        <begin position="4"/>
        <end position="34"/>
    </location>
</feature>
<feature type="domain" description="Flagellar basal-body/hook protein C-terminal" evidence="10">
    <location>
        <begin position="216"/>
        <end position="260"/>
    </location>
</feature>
<evidence type="ECO:0000256" key="4">
    <source>
        <dbReference type="ARBA" id="ARBA00023143"/>
    </source>
</evidence>
<keyword evidence="4 8" id="KW-0975">Bacterial flagellum</keyword>
<feature type="domain" description="Flagellar hook protein FlgE/F/G-like D1" evidence="11">
    <location>
        <begin position="96"/>
        <end position="159"/>
    </location>
</feature>
<evidence type="ECO:0000256" key="6">
    <source>
        <dbReference type="ARBA" id="ARBA00032912"/>
    </source>
</evidence>
<evidence type="ECO:0000256" key="7">
    <source>
        <dbReference type="NCBIfam" id="TIGR02488"/>
    </source>
</evidence>
<dbReference type="GO" id="GO:0009426">
    <property type="term" value="C:bacterial-type flagellum basal body, distal rod"/>
    <property type="evidence" value="ECO:0007669"/>
    <property type="project" value="UniProtKB-UniRule"/>
</dbReference>
<dbReference type="InterPro" id="IPR020013">
    <property type="entry name" value="Flagellar_FlgE/F/G"/>
</dbReference>
<dbReference type="KEGG" id="hdi:HDIA_2675"/>
<dbReference type="PANTHER" id="PTHR30435:SF19">
    <property type="entry name" value="FLAGELLAR BASAL-BODY ROD PROTEIN FLGG"/>
    <property type="match status" value="1"/>
</dbReference>
<evidence type="ECO:0000256" key="5">
    <source>
        <dbReference type="ARBA" id="ARBA00025933"/>
    </source>
</evidence>
<protein>
    <recommendedName>
        <fullName evidence="3 7">Flagellar basal-body rod protein FlgG</fullName>
    </recommendedName>
    <alternativeName>
        <fullName evidence="6 8">Distal rod protein</fullName>
    </alternativeName>
</protein>
<organism evidence="12 13">
    <name type="scientific">Hartmannibacter diazotrophicus</name>
    <dbReference type="NCBI Taxonomy" id="1482074"/>
    <lineage>
        <taxon>Bacteria</taxon>
        <taxon>Pseudomonadati</taxon>
        <taxon>Pseudomonadota</taxon>
        <taxon>Alphaproteobacteria</taxon>
        <taxon>Hyphomicrobiales</taxon>
        <taxon>Pleomorphomonadaceae</taxon>
        <taxon>Hartmannibacter</taxon>
    </lineage>
</organism>
<gene>
    <name evidence="12" type="primary">flgG_2</name>
    <name evidence="12" type="ORF">HDIA_2675</name>
</gene>
<evidence type="ECO:0000259" key="9">
    <source>
        <dbReference type="Pfam" id="PF00460"/>
    </source>
</evidence>
<dbReference type="InterPro" id="IPR010930">
    <property type="entry name" value="Flg_bb/hook_C_dom"/>
</dbReference>
<comment type="subcellular location">
    <subcellularLocation>
        <location evidence="1 8">Bacterial flagellum basal body</location>
    </subcellularLocation>
</comment>
<dbReference type="InterPro" id="IPR001444">
    <property type="entry name" value="Flag_bb_rod_N"/>
</dbReference>
<evidence type="ECO:0000313" key="13">
    <source>
        <dbReference type="Proteomes" id="UP000223606"/>
    </source>
</evidence>
<dbReference type="PROSITE" id="PS00588">
    <property type="entry name" value="FLAGELLA_BB_ROD"/>
    <property type="match status" value="1"/>
</dbReference>
<dbReference type="Pfam" id="PF22692">
    <property type="entry name" value="LlgE_F_G_D1"/>
    <property type="match status" value="1"/>
</dbReference>
<dbReference type="PANTHER" id="PTHR30435">
    <property type="entry name" value="FLAGELLAR PROTEIN"/>
    <property type="match status" value="1"/>
</dbReference>
<dbReference type="RefSeq" id="WP_099556626.1">
    <property type="nucleotide sequence ID" value="NZ_LT960614.1"/>
</dbReference>
<dbReference type="EMBL" id="LT960614">
    <property type="protein sequence ID" value="SON56216.1"/>
    <property type="molecule type" value="Genomic_DNA"/>
</dbReference>
<accession>A0A2C9D7G1</accession>
<evidence type="ECO:0000256" key="1">
    <source>
        <dbReference type="ARBA" id="ARBA00004117"/>
    </source>
</evidence>
<dbReference type="SUPFAM" id="SSF117143">
    <property type="entry name" value="Flagellar hook protein flgE"/>
    <property type="match status" value="1"/>
</dbReference>